<dbReference type="EMBL" id="LGAP01000001">
    <property type="protein sequence ID" value="KOF22784.1"/>
    <property type="molecule type" value="Genomic_DNA"/>
</dbReference>
<organism evidence="4 5">
    <name type="scientific">Ensifer adhaerens</name>
    <name type="common">Sinorhizobium morelense</name>
    <dbReference type="NCBI Taxonomy" id="106592"/>
    <lineage>
        <taxon>Bacteria</taxon>
        <taxon>Pseudomonadati</taxon>
        <taxon>Pseudomonadota</taxon>
        <taxon>Alphaproteobacteria</taxon>
        <taxon>Hyphomicrobiales</taxon>
        <taxon>Rhizobiaceae</taxon>
        <taxon>Sinorhizobium/Ensifer group</taxon>
        <taxon>Ensifer</taxon>
    </lineage>
</organism>
<dbReference type="OrthoDB" id="9812260at2"/>
<reference evidence="5" key="1">
    <citation type="submission" date="2015-07" db="EMBL/GenBank/DDBJ databases">
        <title>Whole genome sequence of an Ensifer adhaerens strain isolated from a cave pool in the Wind Cave National Park.</title>
        <authorList>
            <person name="Eng W.W.H."/>
            <person name="Gan H.M."/>
            <person name="Barton H.A."/>
            <person name="Savka M.A."/>
        </authorList>
    </citation>
    <scope>NUCLEOTIDE SEQUENCE [LARGE SCALE GENOMIC DNA]</scope>
    <source>
        <strain evidence="5">SD006</strain>
    </source>
</reference>
<dbReference type="InterPro" id="IPR000160">
    <property type="entry name" value="GGDEF_dom"/>
</dbReference>
<accession>A0A0L8C7J1</accession>
<evidence type="ECO:0000256" key="2">
    <source>
        <dbReference type="ARBA" id="ARBA00034247"/>
    </source>
</evidence>
<dbReference type="PROSITE" id="PS50887">
    <property type="entry name" value="GGDEF"/>
    <property type="match status" value="1"/>
</dbReference>
<dbReference type="CDD" id="cd01949">
    <property type="entry name" value="GGDEF"/>
    <property type="match status" value="1"/>
</dbReference>
<dbReference type="FunFam" id="3.30.70.270:FF:000001">
    <property type="entry name" value="Diguanylate cyclase domain protein"/>
    <property type="match status" value="1"/>
</dbReference>
<evidence type="ECO:0000256" key="1">
    <source>
        <dbReference type="ARBA" id="ARBA00012528"/>
    </source>
</evidence>
<protein>
    <recommendedName>
        <fullName evidence="1">diguanylate cyclase</fullName>
        <ecNumber evidence="1">2.7.7.65</ecNumber>
    </recommendedName>
</protein>
<dbReference type="RefSeq" id="WP_053247578.1">
    <property type="nucleotide sequence ID" value="NZ_LGAP01000001.1"/>
</dbReference>
<gene>
    <name evidence="4" type="ORF">AC244_04675</name>
</gene>
<dbReference type="GO" id="GO:0043709">
    <property type="term" value="P:cell adhesion involved in single-species biofilm formation"/>
    <property type="evidence" value="ECO:0007669"/>
    <property type="project" value="TreeGrafter"/>
</dbReference>
<dbReference type="SMART" id="SM00267">
    <property type="entry name" value="GGDEF"/>
    <property type="match status" value="1"/>
</dbReference>
<dbReference type="Gene3D" id="3.30.70.270">
    <property type="match status" value="1"/>
</dbReference>
<dbReference type="AlphaFoldDB" id="A0A0L8C7J1"/>
<dbReference type="PANTHER" id="PTHR45138:SF9">
    <property type="entry name" value="DIGUANYLATE CYCLASE DGCM-RELATED"/>
    <property type="match status" value="1"/>
</dbReference>
<evidence type="ECO:0000259" key="3">
    <source>
        <dbReference type="PROSITE" id="PS50887"/>
    </source>
</evidence>
<dbReference type="PATRIC" id="fig|106592.7.peg.997"/>
<dbReference type="InterPro" id="IPR050469">
    <property type="entry name" value="Diguanylate_Cyclase"/>
</dbReference>
<comment type="catalytic activity">
    <reaction evidence="2">
        <text>2 GTP = 3',3'-c-di-GMP + 2 diphosphate</text>
        <dbReference type="Rhea" id="RHEA:24898"/>
        <dbReference type="ChEBI" id="CHEBI:33019"/>
        <dbReference type="ChEBI" id="CHEBI:37565"/>
        <dbReference type="ChEBI" id="CHEBI:58805"/>
        <dbReference type="EC" id="2.7.7.65"/>
    </reaction>
</comment>
<dbReference type="InterPro" id="IPR043128">
    <property type="entry name" value="Rev_trsase/Diguanyl_cyclase"/>
</dbReference>
<dbReference type="InterPro" id="IPR029787">
    <property type="entry name" value="Nucleotide_cyclase"/>
</dbReference>
<feature type="domain" description="GGDEF" evidence="3">
    <location>
        <begin position="206"/>
        <end position="341"/>
    </location>
</feature>
<name>A0A0L8C7J1_ENSAD</name>
<dbReference type="Pfam" id="PF00990">
    <property type="entry name" value="GGDEF"/>
    <property type="match status" value="1"/>
</dbReference>
<dbReference type="EC" id="2.7.7.65" evidence="1"/>
<dbReference type="GO" id="GO:0052621">
    <property type="term" value="F:diguanylate cyclase activity"/>
    <property type="evidence" value="ECO:0007669"/>
    <property type="project" value="UniProtKB-EC"/>
</dbReference>
<dbReference type="GO" id="GO:1902201">
    <property type="term" value="P:negative regulation of bacterial-type flagellum-dependent cell motility"/>
    <property type="evidence" value="ECO:0007669"/>
    <property type="project" value="TreeGrafter"/>
</dbReference>
<sequence>MQTATSGKTQAPDIAAQVTHAMRMMGVSPIPRNYELYYEAYLGSNPQLSKELAALGSRATQEELDAIGAQYFSHIHRSTGIERAHTSLAAKLAELVNLLKDEQYALETYNKVLDEAYVNITSKSASSADILRHAIGILTEATADTMSQGKERVQTVVQKSFEMEVIRQELDEYKRIANTDSLTRLANRRAFDDNLAAVYNNDHEKNFTGLLVADIDHFKKVNDTFGHPVGDKILATVGSVIRANVRRDAFVARTGGEEFAIILNDSSQEECLQVADRIRTVLAGTPFRNSKTGVNYGPITLSVGVCMATAAEDAVDLYNKADIALYSAKNAGRNKTMLFEDGMRKESGRNWLIYRR</sequence>
<proteinExistence type="predicted"/>
<dbReference type="Proteomes" id="UP000037425">
    <property type="component" value="Unassembled WGS sequence"/>
</dbReference>
<dbReference type="NCBIfam" id="TIGR00254">
    <property type="entry name" value="GGDEF"/>
    <property type="match status" value="1"/>
</dbReference>
<evidence type="ECO:0000313" key="4">
    <source>
        <dbReference type="EMBL" id="KOF22784.1"/>
    </source>
</evidence>
<evidence type="ECO:0000313" key="5">
    <source>
        <dbReference type="Proteomes" id="UP000037425"/>
    </source>
</evidence>
<dbReference type="SUPFAM" id="SSF55073">
    <property type="entry name" value="Nucleotide cyclase"/>
    <property type="match status" value="1"/>
</dbReference>
<comment type="caution">
    <text evidence="4">The sequence shown here is derived from an EMBL/GenBank/DDBJ whole genome shotgun (WGS) entry which is preliminary data.</text>
</comment>
<dbReference type="PANTHER" id="PTHR45138">
    <property type="entry name" value="REGULATORY COMPONENTS OF SENSORY TRANSDUCTION SYSTEM"/>
    <property type="match status" value="1"/>
</dbReference>
<dbReference type="GO" id="GO:0005886">
    <property type="term" value="C:plasma membrane"/>
    <property type="evidence" value="ECO:0007669"/>
    <property type="project" value="TreeGrafter"/>
</dbReference>